<keyword evidence="3 8" id="KW-0349">Heme</keyword>
<evidence type="ECO:0000313" key="12">
    <source>
        <dbReference type="Proteomes" id="UP000799438"/>
    </source>
</evidence>
<organism evidence="11 12">
    <name type="scientific">Aplosporella prunicola CBS 121167</name>
    <dbReference type="NCBI Taxonomy" id="1176127"/>
    <lineage>
        <taxon>Eukaryota</taxon>
        <taxon>Fungi</taxon>
        <taxon>Dikarya</taxon>
        <taxon>Ascomycota</taxon>
        <taxon>Pezizomycotina</taxon>
        <taxon>Dothideomycetes</taxon>
        <taxon>Dothideomycetes incertae sedis</taxon>
        <taxon>Botryosphaeriales</taxon>
        <taxon>Aplosporellaceae</taxon>
        <taxon>Aplosporella</taxon>
    </lineage>
</organism>
<dbReference type="GO" id="GO:0005506">
    <property type="term" value="F:iron ion binding"/>
    <property type="evidence" value="ECO:0007669"/>
    <property type="project" value="InterPro"/>
</dbReference>
<dbReference type="SUPFAM" id="SSF48264">
    <property type="entry name" value="Cytochrome P450"/>
    <property type="match status" value="1"/>
</dbReference>
<dbReference type="PANTHER" id="PTHR46206">
    <property type="entry name" value="CYTOCHROME P450"/>
    <property type="match status" value="1"/>
</dbReference>
<dbReference type="Gene3D" id="1.10.630.10">
    <property type="entry name" value="Cytochrome P450"/>
    <property type="match status" value="1"/>
</dbReference>
<name>A0A6A6BA64_9PEZI</name>
<feature type="binding site" description="axial binding residue" evidence="8">
    <location>
        <position position="478"/>
    </location>
    <ligand>
        <name>heme</name>
        <dbReference type="ChEBI" id="CHEBI:30413"/>
    </ligand>
    <ligandPart>
        <name>Fe</name>
        <dbReference type="ChEBI" id="CHEBI:18248"/>
    </ligandPart>
</feature>
<evidence type="ECO:0000256" key="9">
    <source>
        <dbReference type="RuleBase" id="RU000461"/>
    </source>
</evidence>
<evidence type="ECO:0000256" key="4">
    <source>
        <dbReference type="ARBA" id="ARBA00022723"/>
    </source>
</evidence>
<evidence type="ECO:0000256" key="8">
    <source>
        <dbReference type="PIRSR" id="PIRSR602403-1"/>
    </source>
</evidence>
<dbReference type="PANTHER" id="PTHR46206:SF1">
    <property type="entry name" value="P450, PUTATIVE (EUROFUNG)-RELATED"/>
    <property type="match status" value="1"/>
</dbReference>
<keyword evidence="12" id="KW-1185">Reference proteome</keyword>
<dbReference type="CDD" id="cd11041">
    <property type="entry name" value="CYP503A1-like"/>
    <property type="match status" value="1"/>
</dbReference>
<keyword evidence="10" id="KW-0812">Transmembrane</keyword>
<dbReference type="GO" id="GO:0016705">
    <property type="term" value="F:oxidoreductase activity, acting on paired donors, with incorporation or reduction of molecular oxygen"/>
    <property type="evidence" value="ECO:0007669"/>
    <property type="project" value="InterPro"/>
</dbReference>
<evidence type="ECO:0000256" key="7">
    <source>
        <dbReference type="ARBA" id="ARBA00023033"/>
    </source>
</evidence>
<evidence type="ECO:0000256" key="3">
    <source>
        <dbReference type="ARBA" id="ARBA00022617"/>
    </source>
</evidence>
<evidence type="ECO:0000256" key="6">
    <source>
        <dbReference type="ARBA" id="ARBA00023004"/>
    </source>
</evidence>
<evidence type="ECO:0000313" key="11">
    <source>
        <dbReference type="EMBL" id="KAF2140916.1"/>
    </source>
</evidence>
<protein>
    <recommendedName>
        <fullName evidence="13">Cytochrome P450</fullName>
    </recommendedName>
</protein>
<keyword evidence="6 8" id="KW-0408">Iron</keyword>
<dbReference type="GO" id="GO:0004497">
    <property type="term" value="F:monooxygenase activity"/>
    <property type="evidence" value="ECO:0007669"/>
    <property type="project" value="UniProtKB-KW"/>
</dbReference>
<evidence type="ECO:0000256" key="1">
    <source>
        <dbReference type="ARBA" id="ARBA00001971"/>
    </source>
</evidence>
<dbReference type="PROSITE" id="PS00086">
    <property type="entry name" value="CYTOCHROME_P450"/>
    <property type="match status" value="1"/>
</dbReference>
<dbReference type="InterPro" id="IPR001128">
    <property type="entry name" value="Cyt_P450"/>
</dbReference>
<dbReference type="InterPro" id="IPR002403">
    <property type="entry name" value="Cyt_P450_E_grp-IV"/>
</dbReference>
<keyword evidence="4 8" id="KW-0479">Metal-binding</keyword>
<keyword evidence="10" id="KW-0472">Membrane</keyword>
<feature type="transmembrane region" description="Helical" evidence="10">
    <location>
        <begin position="17"/>
        <end position="37"/>
    </location>
</feature>
<accession>A0A6A6BA64</accession>
<evidence type="ECO:0000256" key="5">
    <source>
        <dbReference type="ARBA" id="ARBA00023002"/>
    </source>
</evidence>
<keyword evidence="5 9" id="KW-0560">Oxidoreductase</keyword>
<comment type="cofactor">
    <cofactor evidence="1 8">
        <name>heme</name>
        <dbReference type="ChEBI" id="CHEBI:30413"/>
    </cofactor>
</comment>
<dbReference type="OrthoDB" id="1844152at2759"/>
<evidence type="ECO:0000256" key="2">
    <source>
        <dbReference type="ARBA" id="ARBA00010617"/>
    </source>
</evidence>
<proteinExistence type="inferred from homology"/>
<evidence type="ECO:0008006" key="13">
    <source>
        <dbReference type="Google" id="ProtNLM"/>
    </source>
</evidence>
<dbReference type="GO" id="GO:0020037">
    <property type="term" value="F:heme binding"/>
    <property type="evidence" value="ECO:0007669"/>
    <property type="project" value="InterPro"/>
</dbReference>
<evidence type="ECO:0000256" key="10">
    <source>
        <dbReference type="SAM" id="Phobius"/>
    </source>
</evidence>
<reference evidence="11" key="1">
    <citation type="journal article" date="2020" name="Stud. Mycol.">
        <title>101 Dothideomycetes genomes: a test case for predicting lifestyles and emergence of pathogens.</title>
        <authorList>
            <person name="Haridas S."/>
            <person name="Albert R."/>
            <person name="Binder M."/>
            <person name="Bloem J."/>
            <person name="Labutti K."/>
            <person name="Salamov A."/>
            <person name="Andreopoulos B."/>
            <person name="Baker S."/>
            <person name="Barry K."/>
            <person name="Bills G."/>
            <person name="Bluhm B."/>
            <person name="Cannon C."/>
            <person name="Castanera R."/>
            <person name="Culley D."/>
            <person name="Daum C."/>
            <person name="Ezra D."/>
            <person name="Gonzalez J."/>
            <person name="Henrissat B."/>
            <person name="Kuo A."/>
            <person name="Liang C."/>
            <person name="Lipzen A."/>
            <person name="Lutzoni F."/>
            <person name="Magnuson J."/>
            <person name="Mondo S."/>
            <person name="Nolan M."/>
            <person name="Ohm R."/>
            <person name="Pangilinan J."/>
            <person name="Park H.-J."/>
            <person name="Ramirez L."/>
            <person name="Alfaro M."/>
            <person name="Sun H."/>
            <person name="Tritt A."/>
            <person name="Yoshinaga Y."/>
            <person name="Zwiers L.-H."/>
            <person name="Turgeon B."/>
            <person name="Goodwin S."/>
            <person name="Spatafora J."/>
            <person name="Crous P."/>
            <person name="Grigoriev I."/>
        </authorList>
    </citation>
    <scope>NUCLEOTIDE SEQUENCE</scope>
    <source>
        <strain evidence="11">CBS 121167</strain>
    </source>
</reference>
<dbReference type="Pfam" id="PF00067">
    <property type="entry name" value="p450"/>
    <property type="match status" value="1"/>
</dbReference>
<keyword evidence="7 9" id="KW-0503">Monooxygenase</keyword>
<comment type="similarity">
    <text evidence="2 9">Belongs to the cytochrome P450 family.</text>
</comment>
<dbReference type="InterPro" id="IPR036396">
    <property type="entry name" value="Cyt_P450_sf"/>
</dbReference>
<sequence>MAFLATLLPPLEGYENLVFISAVLVSVVIVYQTFFAIRYPANLPLIGEPAGKRRFSLRTRLRYYSDCAALYKEAYDKFIKNGKSVLLPGLGFRDDIIMPQSAMRWVLSRPENELSHADAVLEVVQLKYGLGHERYKQDPWPGMLVKTEINSMLENVCAELNDELAHAFDRFLGSDVESWKEIDLFATIRMVVAQAASRFTVGLPLCRNEEYLSDCWKVVDGIVINGGLTGASPQPLRPLVGPIFSWNLRRQIEKIKRHFEPIYRQRLRDLGRSNGKDQESQEPRDLLQMMLRYAQKERPDELYDFDIMTKRLCFANFAAVHQTSILVTNMLLNIMGSNAEFNTMSVLRDEVTRVIGADGRGEWTKYKVAQMVKADSVARETLRLNSYSNRGIFRKVMVDGVVTEEGIKLPKGSFISFLGYPLQYDPENYDNPFRYDPFRFSRAREAAADANGRPGLGNMSFVSTSPQHLPFGHGNHSCPGRFLVDFEVKMIISYVLANYEVEFPKEYDGQRPPNKWVAEAFAPPPGARIRIKRKKGSVD</sequence>
<dbReference type="InterPro" id="IPR017972">
    <property type="entry name" value="Cyt_P450_CS"/>
</dbReference>
<dbReference type="Proteomes" id="UP000799438">
    <property type="component" value="Unassembled WGS sequence"/>
</dbReference>
<dbReference type="GeneID" id="54303239"/>
<gene>
    <name evidence="11" type="ORF">K452DRAFT_351633</name>
</gene>
<dbReference type="PRINTS" id="PR00465">
    <property type="entry name" value="EP450IV"/>
</dbReference>
<dbReference type="RefSeq" id="XP_033396629.1">
    <property type="nucleotide sequence ID" value="XM_033545731.1"/>
</dbReference>
<dbReference type="EMBL" id="ML995488">
    <property type="protein sequence ID" value="KAF2140916.1"/>
    <property type="molecule type" value="Genomic_DNA"/>
</dbReference>
<keyword evidence="10" id="KW-1133">Transmembrane helix</keyword>
<dbReference type="AlphaFoldDB" id="A0A6A6BA64"/>